<proteinExistence type="predicted"/>
<organism evidence="1">
    <name type="scientific">Siphoviridae sp. ctvBz3</name>
    <dbReference type="NCBI Taxonomy" id="2825720"/>
    <lineage>
        <taxon>Viruses</taxon>
        <taxon>Duplodnaviria</taxon>
        <taxon>Heunggongvirae</taxon>
        <taxon>Uroviricota</taxon>
        <taxon>Caudoviricetes</taxon>
    </lineage>
</organism>
<accession>A0A8S5TXL6</accession>
<protein>
    <submittedName>
        <fullName evidence="1">Uncharacterized protein</fullName>
    </submittedName>
</protein>
<dbReference type="EMBL" id="BK015955">
    <property type="protein sequence ID" value="DAF86936.1"/>
    <property type="molecule type" value="Genomic_DNA"/>
</dbReference>
<sequence>MNKEEFLSKRNAIDLKLKELNGEKGKLEKEYIESNQGFPIGSKVCITVPAHERFSLLSNERILVPEVKKLAYIADYEIDDNGEVVPSLRQLDYNGGMSAIPLYVNLKKVIIELA</sequence>
<evidence type="ECO:0000313" key="1">
    <source>
        <dbReference type="EMBL" id="DAF86936.1"/>
    </source>
</evidence>
<reference evidence="1" key="1">
    <citation type="journal article" date="2021" name="Proc. Natl. Acad. Sci. U.S.A.">
        <title>A Catalog of Tens of Thousands of Viruses from Human Metagenomes Reveals Hidden Associations with Chronic Diseases.</title>
        <authorList>
            <person name="Tisza M.J."/>
            <person name="Buck C.B."/>
        </authorList>
    </citation>
    <scope>NUCLEOTIDE SEQUENCE</scope>
    <source>
        <strain evidence="1">CtvBz3</strain>
    </source>
</reference>
<name>A0A8S5TXL6_9CAUD</name>